<feature type="compositionally biased region" description="Basic and acidic residues" evidence="1">
    <location>
        <begin position="1114"/>
        <end position="1125"/>
    </location>
</feature>
<feature type="region of interest" description="Disordered" evidence="1">
    <location>
        <begin position="1787"/>
        <end position="1871"/>
    </location>
</feature>
<feature type="compositionally biased region" description="Polar residues" evidence="1">
    <location>
        <begin position="1087"/>
        <end position="1100"/>
    </location>
</feature>
<feature type="compositionally biased region" description="Polar residues" evidence="1">
    <location>
        <begin position="1837"/>
        <end position="1848"/>
    </location>
</feature>
<feature type="compositionally biased region" description="Basic residues" evidence="1">
    <location>
        <begin position="746"/>
        <end position="759"/>
    </location>
</feature>
<feature type="compositionally biased region" description="Basic and acidic residues" evidence="1">
    <location>
        <begin position="1325"/>
        <end position="1359"/>
    </location>
</feature>
<feature type="region of interest" description="Disordered" evidence="1">
    <location>
        <begin position="1615"/>
        <end position="1641"/>
    </location>
</feature>
<dbReference type="EnsemblMetazoa" id="GAUT002273-RA">
    <property type="protein sequence ID" value="GAUT002273-PA"/>
    <property type="gene ID" value="GAUT002273"/>
</dbReference>
<feature type="region of interest" description="Disordered" evidence="1">
    <location>
        <begin position="265"/>
        <end position="286"/>
    </location>
</feature>
<sequence>LFENGIIGRSTHVFSKTSPFLQQEYTAFKKCLLTHSFFPKLEEIICEYVNISIKVEQLWPKFTAIVDFDPQKYKLSDKVIAILEDCELTLSTRVGNEPSTSKHLMPKCLRLSSGKESIKGKTNANSSRKRRPETSLNENLITRESCKRRRISEPYCFLIPRSAQRHRTEINGGHDEEICSTSSIEDLKELTSEEVSDNDQQGENHNMIKEKHENESTPHCKITKKATISTPILPDISEVILHNSEFQQKLADNINQVLNTSVNNNSESMRTTEGNEPAKIDSPNNNVNYETEPEILPSQVLDNMVKDILEATENDPSYDTIVEECIEAWTARPQTQTIAVQCNMPGTQSPYASSEPPPLVPTQSFAHLSYPHCSDVLNISTHNAPPRTPLIIRTAVTTATSNATPSNAQENNQLISNNSFGSLIDPNFSVSKLIVLNSNESVQKHQQQSQQPHLGIANNDNQILSQVTCLPPSVNSLNESTDDQLFFDSSTGQLTFPVYLANDAVITNFLINNEIVGQQLQTNSSLAEDSMALPEPVVDMHLNPIDEQNNEMTNTKKDKAIVKSSEPPSSANSYLLGNKTTPACGIINPKTCKSLSTPRKRASHVRTLTFSPRGPQLGLGTLMTPLSTRREHLNRFQRTFSIPSRPDVGVEQVKEEDKIPSNSKADTSMVVPEKPIIKNVEILPTISATSNHIINENSSSSCNVPPLFIHEESSNQTVINGEETKLVEKSTSTKSETNATIDHTPKRQQSRKNAVRACKRQIPPTSREVGKKGKNNTNSCGANNKLESEEATSKNFEIEAVEEWRRLRNVRINNFDMHIREENAKMSQLKPGRKISTKRRIRRRKSAALKRKEKEIAAMAEESMEFDQLDSMDDKLDEYAENKQGEDERTGNSNESHFKNSNHSLDGSTEILDKNEHKSQIKDKHSKFNIKIPTPQKAKESEKSKEEAKAKLEVTEVQVEADSGRFEDNTVEYEKSTANIGVLLETPPKVHSPSYIPPTPGIFAPSLNTPSAKLNDVNNAMSASASFLFGSITKSELDTPLLSAVTPGSRFTTFGLKEGTTPPRNNSNTEYSSGGGSYYKPDESENLDQNIDQLLKNSGQKKPPSLNRPDEEESIKVVKEPEKSQPVDNVQEGIEVEISVEKLRVEADVLKRVKPLGSEQVEIEDINPHYTLASGLPEISAAEDEDSSSSSSSSSTSSSSSSSSSANSSRNSSSSSSSSNCSSPSKTKEDKEKASSNLILADLDNLSSISSTEGDEWQELQLSDNDENSQLISNDGEVRYPLRSWLTPIKENFTTTNRVDRFECGTSSREIEKQTTIKVTLPLKSADKKHKESKELEMKRERLKEKLKTDASIQKKDRASSGSSAAPNILAARSATRIMHAMRDKGKKSTASPVRTPTPNNAYETREDSKRSMEVLTALNLSAKKQAPKTVVLRSASSNESKNKNLRLRHSMTNSNHPPQRRCLPIEARPVTRNICKTPGKKFVRTPLSFKSGHQTLALTSQKLLNEKKESIGAPALRVSPRLRKTTQRTGKKTIVESPPIKSKINVKVSKPKVAVAKVKKTLNNKKKLPTRKGRKKHLSEESEDDEDDEDKPLKSMKAPVKPKIHVKAKNYMISKKIKRESDKSDNKIQAKKQTQNNEESKTKIKTVTIVEINDNNADVISDINKKCLNGKETAANDHVDQAESACGDGNIERALEVIDEDDDILEDCELVSIDETDTKRFICIKYEGPDEPPPCPAIKYDLSNVMHVDIDQNETHTWSVTETILLYSCEPNSSCDETQKLKRNKAKKLKKVRINDERRKEDEKQEVSRKSRSPIATSTPVLARKNSSKTSTSTSQNDNCNQQLEGSETSDDQAKGGCAKECGKSVSPKMQTMDIETILSHIHGS</sequence>
<feature type="region of interest" description="Disordered" evidence="1">
    <location>
        <begin position="1558"/>
        <end position="1601"/>
    </location>
</feature>
<organism evidence="2 3">
    <name type="scientific">Glossina austeni</name>
    <name type="common">Savannah tsetse fly</name>
    <dbReference type="NCBI Taxonomy" id="7395"/>
    <lineage>
        <taxon>Eukaryota</taxon>
        <taxon>Metazoa</taxon>
        <taxon>Ecdysozoa</taxon>
        <taxon>Arthropoda</taxon>
        <taxon>Hexapoda</taxon>
        <taxon>Insecta</taxon>
        <taxon>Pterygota</taxon>
        <taxon>Neoptera</taxon>
        <taxon>Endopterygota</taxon>
        <taxon>Diptera</taxon>
        <taxon>Brachycera</taxon>
        <taxon>Muscomorpha</taxon>
        <taxon>Hippoboscoidea</taxon>
        <taxon>Glossinidae</taxon>
        <taxon>Glossina</taxon>
    </lineage>
</organism>
<feature type="compositionally biased region" description="Acidic residues" evidence="1">
    <location>
        <begin position="1582"/>
        <end position="1591"/>
    </location>
</feature>
<feature type="compositionally biased region" description="Low complexity" evidence="1">
    <location>
        <begin position="1188"/>
        <end position="1225"/>
    </location>
</feature>
<feature type="region of interest" description="Disordered" evidence="1">
    <location>
        <begin position="881"/>
        <end position="950"/>
    </location>
</feature>
<feature type="compositionally biased region" description="Polar residues" evidence="1">
    <location>
        <begin position="1389"/>
        <end position="1403"/>
    </location>
</feature>
<dbReference type="PANTHER" id="PTHR42264">
    <property type="entry name" value="EPHRIN_REC_LIKE DOMAIN-CONTAINING PROTEIN"/>
    <property type="match status" value="1"/>
</dbReference>
<feature type="region of interest" description="Disordered" evidence="1">
    <location>
        <begin position="1325"/>
        <end position="1369"/>
    </location>
</feature>
<feature type="compositionally biased region" description="Basic and acidic residues" evidence="1">
    <location>
        <begin position="937"/>
        <end position="950"/>
    </location>
</feature>
<feature type="compositionally biased region" description="Basic residues" evidence="1">
    <location>
        <begin position="1521"/>
        <end position="1532"/>
    </location>
</feature>
<evidence type="ECO:0000256" key="1">
    <source>
        <dbReference type="SAM" id="MobiDB-lite"/>
    </source>
</evidence>
<keyword evidence="3" id="KW-1185">Reference proteome</keyword>
<feature type="region of interest" description="Disordered" evidence="1">
    <location>
        <begin position="115"/>
        <end position="138"/>
    </location>
</feature>
<feature type="region of interest" description="Disordered" evidence="1">
    <location>
        <begin position="1050"/>
        <end position="1133"/>
    </location>
</feature>
<accession>A0A1A9UEK7</accession>
<feature type="compositionally biased region" description="Polar residues" evidence="1">
    <location>
        <begin position="265"/>
        <end position="274"/>
    </location>
</feature>
<feature type="region of interest" description="Disordered" evidence="1">
    <location>
        <begin position="826"/>
        <end position="852"/>
    </location>
</feature>
<dbReference type="VEuPathDB" id="VectorBase:GAUT002273"/>
<feature type="region of interest" description="Disordered" evidence="1">
    <location>
        <begin position="1174"/>
        <end position="1236"/>
    </location>
</feature>
<evidence type="ECO:0000313" key="3">
    <source>
        <dbReference type="Proteomes" id="UP000078200"/>
    </source>
</evidence>
<name>A0A1A9UEK7_GLOAU</name>
<feature type="compositionally biased region" description="Basic and acidic residues" evidence="1">
    <location>
        <begin position="1620"/>
        <end position="1629"/>
    </location>
</feature>
<protein>
    <submittedName>
        <fullName evidence="2">Uncharacterized protein</fullName>
    </submittedName>
</protein>
<dbReference type="STRING" id="7395.A0A1A9UEK7"/>
<feature type="compositionally biased region" description="Basic residues" evidence="1">
    <location>
        <begin position="831"/>
        <end position="849"/>
    </location>
</feature>
<feature type="region of interest" description="Disordered" evidence="1">
    <location>
        <begin position="728"/>
        <end position="792"/>
    </location>
</feature>
<dbReference type="Proteomes" id="UP000078200">
    <property type="component" value="Unassembled WGS sequence"/>
</dbReference>
<evidence type="ECO:0000313" key="2">
    <source>
        <dbReference type="EnsemblMetazoa" id="GAUT002273-PA"/>
    </source>
</evidence>
<feature type="compositionally biased region" description="Basic and acidic residues" evidence="1">
    <location>
        <begin position="881"/>
        <end position="890"/>
    </location>
</feature>
<reference evidence="2" key="1">
    <citation type="submission" date="2020-05" db="UniProtKB">
        <authorList>
            <consortium name="EnsemblMetazoa"/>
        </authorList>
    </citation>
    <scope>IDENTIFICATION</scope>
    <source>
        <strain evidence="2">TTRI</strain>
    </source>
</reference>
<feature type="region of interest" description="Disordered" evidence="1">
    <location>
        <begin position="1383"/>
        <end position="1410"/>
    </location>
</feature>
<feature type="compositionally biased region" description="Polar residues" evidence="1">
    <location>
        <begin position="729"/>
        <end position="741"/>
    </location>
</feature>
<feature type="compositionally biased region" description="Basic residues" evidence="1">
    <location>
        <begin position="1558"/>
        <end position="1578"/>
    </location>
</feature>
<feature type="compositionally biased region" description="Polar residues" evidence="1">
    <location>
        <begin position="891"/>
        <end position="907"/>
    </location>
</feature>
<proteinExistence type="predicted"/>
<feature type="compositionally biased region" description="Basic and acidic residues" evidence="1">
    <location>
        <begin position="1794"/>
        <end position="1810"/>
    </location>
</feature>
<feature type="region of interest" description="Disordered" evidence="1">
    <location>
        <begin position="1512"/>
        <end position="1539"/>
    </location>
</feature>
<feature type="compositionally biased region" description="Polar residues" evidence="1">
    <location>
        <begin position="1062"/>
        <end position="1072"/>
    </location>
</feature>
<feature type="compositionally biased region" description="Basic and acidic residues" evidence="1">
    <location>
        <begin position="911"/>
        <end position="923"/>
    </location>
</feature>